<name>A0A8X8ZJA9_SALSN</name>
<gene>
    <name evidence="5" type="ORF">SASPL_133630</name>
</gene>
<organism evidence="5">
    <name type="scientific">Salvia splendens</name>
    <name type="common">Scarlet sage</name>
    <dbReference type="NCBI Taxonomy" id="180675"/>
    <lineage>
        <taxon>Eukaryota</taxon>
        <taxon>Viridiplantae</taxon>
        <taxon>Streptophyta</taxon>
        <taxon>Embryophyta</taxon>
        <taxon>Tracheophyta</taxon>
        <taxon>Spermatophyta</taxon>
        <taxon>Magnoliopsida</taxon>
        <taxon>eudicotyledons</taxon>
        <taxon>Gunneridae</taxon>
        <taxon>Pentapetalae</taxon>
        <taxon>asterids</taxon>
        <taxon>lamiids</taxon>
        <taxon>Lamiales</taxon>
        <taxon>Lamiaceae</taxon>
        <taxon>Nepetoideae</taxon>
        <taxon>Mentheae</taxon>
        <taxon>Salviinae</taxon>
        <taxon>Salvia</taxon>
        <taxon>Salvia subgen. Calosphace</taxon>
        <taxon>core Calosphace</taxon>
    </lineage>
</organism>
<keyword evidence="2" id="KW-0862">Zinc</keyword>
<keyword evidence="2" id="KW-0539">Nucleus</keyword>
<comment type="subcellular location">
    <subcellularLocation>
        <location evidence="2">Nucleus</location>
    </subcellularLocation>
</comment>
<keyword evidence="2" id="KW-0479">Metal-binding</keyword>
<dbReference type="GO" id="GO:0006355">
    <property type="term" value="P:regulation of DNA-templated transcription"/>
    <property type="evidence" value="ECO:0007669"/>
    <property type="project" value="UniProtKB-UniRule"/>
</dbReference>
<feature type="region of interest" description="Disordered" evidence="3">
    <location>
        <begin position="69"/>
        <end position="138"/>
    </location>
</feature>
<feature type="domain" description="SWIM-type" evidence="4">
    <location>
        <begin position="262"/>
        <end position="294"/>
    </location>
</feature>
<keyword evidence="1 2" id="KW-0863">Zinc-finger</keyword>
<accession>A0A8X8ZJA9</accession>
<dbReference type="GO" id="GO:0005634">
    <property type="term" value="C:nucleus"/>
    <property type="evidence" value="ECO:0007669"/>
    <property type="project" value="UniProtKB-SubCell"/>
</dbReference>
<feature type="compositionally biased region" description="Polar residues" evidence="3">
    <location>
        <begin position="75"/>
        <end position="91"/>
    </location>
</feature>
<evidence type="ECO:0000259" key="4">
    <source>
        <dbReference type="PROSITE" id="PS50966"/>
    </source>
</evidence>
<proteinExistence type="inferred from homology"/>
<dbReference type="AlphaFoldDB" id="A0A8X8ZJA9"/>
<dbReference type="PANTHER" id="PTHR31669">
    <property type="entry name" value="PROTEIN FAR1-RELATED SEQUENCE 10-RELATED"/>
    <property type="match status" value="1"/>
</dbReference>
<feature type="compositionally biased region" description="Low complexity" evidence="3">
    <location>
        <begin position="93"/>
        <end position="103"/>
    </location>
</feature>
<reference evidence="5" key="2">
    <citation type="submission" date="2020-08" db="EMBL/GenBank/DDBJ databases">
        <title>Plant Genome Project.</title>
        <authorList>
            <person name="Zhang R.-G."/>
        </authorList>
    </citation>
    <scope>NUCLEOTIDE SEQUENCE</scope>
    <source>
        <strain evidence="5">Huo1</strain>
        <tissue evidence="5">Leaf</tissue>
    </source>
</reference>
<dbReference type="GO" id="GO:0008270">
    <property type="term" value="F:zinc ion binding"/>
    <property type="evidence" value="ECO:0007669"/>
    <property type="project" value="UniProtKB-UniRule"/>
</dbReference>
<dbReference type="PROSITE" id="PS50966">
    <property type="entry name" value="ZF_SWIM"/>
    <property type="match status" value="1"/>
</dbReference>
<evidence type="ECO:0000256" key="2">
    <source>
        <dbReference type="RuleBase" id="RU367018"/>
    </source>
</evidence>
<keyword evidence="6" id="KW-1185">Reference proteome</keyword>
<protein>
    <recommendedName>
        <fullName evidence="2">Protein FAR1-RELATED SEQUENCE</fullName>
    </recommendedName>
</protein>
<dbReference type="InterPro" id="IPR031052">
    <property type="entry name" value="FHY3/FAR1"/>
</dbReference>
<dbReference type="PANTHER" id="PTHR31669:SF306">
    <property type="entry name" value="PROTEIN FAR1-RELATED SEQUENCE"/>
    <property type="match status" value="1"/>
</dbReference>
<dbReference type="InterPro" id="IPR007527">
    <property type="entry name" value="Znf_SWIM"/>
</dbReference>
<comment type="caution">
    <text evidence="5">The sequence shown here is derived from an EMBL/GenBank/DDBJ whole genome shotgun (WGS) entry which is preliminary data.</text>
</comment>
<comment type="function">
    <text evidence="2">Putative transcription activator involved in regulating light control of development.</text>
</comment>
<dbReference type="Proteomes" id="UP000298416">
    <property type="component" value="Unassembled WGS sequence"/>
</dbReference>
<dbReference type="EMBL" id="PNBA02000012">
    <property type="protein sequence ID" value="KAG6406034.1"/>
    <property type="molecule type" value="Genomic_DNA"/>
</dbReference>
<sequence length="464" mass="51922">MQHTNASTPSGFASSIHDHFAIAASSINRNLHQILDRSAAASVFAIPSIHDLPQLSSMENSTREIHQHLDGVGKTPTNSAVEDGSSSTNNEDGLGSTSTGSTSINDGSIMNDLRNPGGSLFDTDSDSDSEPESNNTADEVYMRSVLITTSISESQNIFFKRYSKSRSNLVEFLMNYNNALDGQRSNNNRLEYLDFNTNPTLKTNSALEKHASTIYSDSGFKLIQSEIEEAVDNVTMVTVSNIGENEIYVVNGKFSKNWTVSYSTSFDSYACSCKMFGRIGLVCSHIFWVLRNKKMKLIPNELHGGRWLKSKFVKSVHCGFDDDIETFIVVDETKQEYRDMHGDFYDIARLIEGDGDKIRAFRQIMAEGRKEVLGEGNVLSISEKRLMIENFYGSHVPSQIDVHPPDVVKTKGCGRRLSRLEKEMREMSKPGRKCGKCGEVGRHDSRNCDKIQEKNNKKKRRNQC</sequence>
<evidence type="ECO:0000256" key="1">
    <source>
        <dbReference type="PROSITE-ProRule" id="PRU00325"/>
    </source>
</evidence>
<comment type="similarity">
    <text evidence="2">Belongs to the FHY3/FAR1 family.</text>
</comment>
<evidence type="ECO:0000313" key="6">
    <source>
        <dbReference type="Proteomes" id="UP000298416"/>
    </source>
</evidence>
<evidence type="ECO:0000256" key="3">
    <source>
        <dbReference type="SAM" id="MobiDB-lite"/>
    </source>
</evidence>
<reference evidence="5" key="1">
    <citation type="submission" date="2018-01" db="EMBL/GenBank/DDBJ databases">
        <authorList>
            <person name="Mao J.F."/>
        </authorList>
    </citation>
    <scope>NUCLEOTIDE SEQUENCE</scope>
    <source>
        <strain evidence="5">Huo1</strain>
        <tissue evidence="5">Leaf</tissue>
    </source>
</reference>
<evidence type="ECO:0000313" key="5">
    <source>
        <dbReference type="EMBL" id="KAG6406034.1"/>
    </source>
</evidence>